<reference evidence="4" key="1">
    <citation type="submission" date="2017-11" db="EMBL/GenBank/DDBJ databases">
        <authorList>
            <person name="Kuznetsova I."/>
            <person name="Sazanova A."/>
            <person name="Chirak E."/>
            <person name="Safronova V."/>
            <person name="Willems A."/>
        </authorList>
    </citation>
    <scope>NUCLEOTIDE SEQUENCE [LARGE SCALE GENOMIC DNA]</scope>
    <source>
        <strain evidence="4">CCBAU 03422</strain>
    </source>
</reference>
<protein>
    <submittedName>
        <fullName evidence="3">DUF1868 domain-containing protein</fullName>
    </submittedName>
</protein>
<dbReference type="InterPro" id="IPR012390">
    <property type="entry name" value="Pesterase_SP1827"/>
</dbReference>
<evidence type="ECO:0000256" key="1">
    <source>
        <dbReference type="SAM" id="MobiDB-lite"/>
    </source>
</evidence>
<comment type="caution">
    <text evidence="3">The sequence shown here is derived from an EMBL/GenBank/DDBJ whole genome shotgun (WGS) entry which is preliminary data.</text>
</comment>
<dbReference type="Pfam" id="PF08975">
    <property type="entry name" value="2H-phosphodiest"/>
    <property type="match status" value="1"/>
</dbReference>
<dbReference type="InterPro" id="IPR015069">
    <property type="entry name" value="2H-PEstase_DUF1868"/>
</dbReference>
<dbReference type="AlphaFoldDB" id="A0A2P7BJ46"/>
<evidence type="ECO:0000313" key="3">
    <source>
        <dbReference type="EMBL" id="PSH66483.1"/>
    </source>
</evidence>
<evidence type="ECO:0000259" key="2">
    <source>
        <dbReference type="Pfam" id="PF08975"/>
    </source>
</evidence>
<name>A0A2P7BJ46_9HYPH</name>
<dbReference type="SUPFAM" id="SSF55144">
    <property type="entry name" value="LigT-like"/>
    <property type="match status" value="1"/>
</dbReference>
<organism evidence="3 4">
    <name type="scientific">Phyllobacterium sophorae</name>
    <dbReference type="NCBI Taxonomy" id="1520277"/>
    <lineage>
        <taxon>Bacteria</taxon>
        <taxon>Pseudomonadati</taxon>
        <taxon>Pseudomonadota</taxon>
        <taxon>Alphaproteobacteria</taxon>
        <taxon>Hyphomicrobiales</taxon>
        <taxon>Phyllobacteriaceae</taxon>
        <taxon>Phyllobacterium</taxon>
    </lineage>
</organism>
<evidence type="ECO:0000313" key="4">
    <source>
        <dbReference type="Proteomes" id="UP000241764"/>
    </source>
</evidence>
<dbReference type="EMBL" id="PGGM01000002">
    <property type="protein sequence ID" value="PSH66483.1"/>
    <property type="molecule type" value="Genomic_DNA"/>
</dbReference>
<dbReference type="InterPro" id="IPR009097">
    <property type="entry name" value="Cyclic_Pdiesterase"/>
</dbReference>
<gene>
    <name evidence="3" type="ORF">CU103_06080</name>
</gene>
<dbReference type="RefSeq" id="WP_106663326.1">
    <property type="nucleotide sequence ID" value="NZ_PGGM01000002.1"/>
</dbReference>
<dbReference type="Proteomes" id="UP000241764">
    <property type="component" value="Unassembled WGS sequence"/>
</dbReference>
<feature type="region of interest" description="Disordered" evidence="1">
    <location>
        <begin position="1"/>
        <end position="23"/>
    </location>
</feature>
<dbReference type="PIRSF" id="PIRSF033949">
    <property type="entry name" value="Phosest_Mlr3352"/>
    <property type="match status" value="1"/>
</dbReference>
<dbReference type="Gene3D" id="3.90.1140.10">
    <property type="entry name" value="Cyclic phosphodiesterase"/>
    <property type="match status" value="1"/>
</dbReference>
<keyword evidence="4" id="KW-1185">Reference proteome</keyword>
<dbReference type="OrthoDB" id="151828at2"/>
<feature type="domain" description="DUF1868" evidence="2">
    <location>
        <begin position="27"/>
        <end position="139"/>
    </location>
</feature>
<accession>A0A2P7BJ46</accession>
<proteinExistence type="predicted"/>
<sequence>MPQPTKPSLARYAAGNNSSAPRHLGTRYDRNGNFLQEPGNTVVCHLINGSASERAVLEVRDRIMSMPDANKLTFTPVSSLHMTLFQGIIEYRRALPYWPDNVPLDTGIDEMTDLYLKRLQGFEGAGSFRIKVIDVTPAGLTVKGAAPEDERTIRAWREALSMQFGYRHPDHDAYVFHITFAYLIDWLSDDRLPAWQDLFDDCLELLDREAPVIEIHPPAFCRFNDMNHFEELLILGNKRLETSEMSIAK</sequence>